<dbReference type="EMBL" id="RCHU02000013">
    <property type="protein sequence ID" value="KAL3574320.1"/>
    <property type="molecule type" value="Genomic_DNA"/>
</dbReference>
<protein>
    <submittedName>
        <fullName evidence="1">Uncharacterized protein</fullName>
    </submittedName>
</protein>
<comment type="caution">
    <text evidence="1">The sequence shown here is derived from an EMBL/GenBank/DDBJ whole genome shotgun (WGS) entry which is preliminary data.</text>
</comment>
<name>A0ACC4B747_POPAL</name>
<evidence type="ECO:0000313" key="1">
    <source>
        <dbReference type="EMBL" id="KAL3574320.1"/>
    </source>
</evidence>
<proteinExistence type="predicted"/>
<sequence length="204" mass="23385">MEKCLISVNRFTESSQTYFLTHLHTDHTQGLTLKWGKCPLFCSKLTAKLLPFKFPDFNLSLLRVVDLHIWHSFSLISLTTRSQITTHVMALDAHHCLGMVIKVIDIIASHPEHDIVIGIDTSGKEELLIHISHMLNIKIWVWPKRLQTMHLLGFHDTFTTKTSLTRVRAVPRYSFSIETLEGFNTMRPTIGIMPSSLSWVLKPV</sequence>
<accession>A0ACC4B747</accession>
<evidence type="ECO:0000313" key="2">
    <source>
        <dbReference type="Proteomes" id="UP000309997"/>
    </source>
</evidence>
<organism evidence="1 2">
    <name type="scientific">Populus alba</name>
    <name type="common">White poplar</name>
    <dbReference type="NCBI Taxonomy" id="43335"/>
    <lineage>
        <taxon>Eukaryota</taxon>
        <taxon>Viridiplantae</taxon>
        <taxon>Streptophyta</taxon>
        <taxon>Embryophyta</taxon>
        <taxon>Tracheophyta</taxon>
        <taxon>Spermatophyta</taxon>
        <taxon>Magnoliopsida</taxon>
        <taxon>eudicotyledons</taxon>
        <taxon>Gunneridae</taxon>
        <taxon>Pentapetalae</taxon>
        <taxon>rosids</taxon>
        <taxon>fabids</taxon>
        <taxon>Malpighiales</taxon>
        <taxon>Salicaceae</taxon>
        <taxon>Saliceae</taxon>
        <taxon>Populus</taxon>
    </lineage>
</organism>
<gene>
    <name evidence="1" type="ORF">D5086_024933</name>
</gene>
<keyword evidence="2" id="KW-1185">Reference proteome</keyword>
<reference evidence="1 2" key="1">
    <citation type="journal article" date="2024" name="Plant Biotechnol. J.">
        <title>Genome and CRISPR/Cas9 system of a widespread forest tree (Populus alba) in the world.</title>
        <authorList>
            <person name="Liu Y.J."/>
            <person name="Jiang P.F."/>
            <person name="Han X.M."/>
            <person name="Li X.Y."/>
            <person name="Wang H.M."/>
            <person name="Wang Y.J."/>
            <person name="Wang X.X."/>
            <person name="Zeng Q.Y."/>
        </authorList>
    </citation>
    <scope>NUCLEOTIDE SEQUENCE [LARGE SCALE GENOMIC DNA]</scope>
    <source>
        <strain evidence="2">cv. PAL-ZL1</strain>
    </source>
</reference>
<dbReference type="Proteomes" id="UP000309997">
    <property type="component" value="Unassembled WGS sequence"/>
</dbReference>